<name>B0VUN0_ACIBS</name>
<feature type="transmembrane region" description="Helical" evidence="1">
    <location>
        <begin position="79"/>
        <end position="99"/>
    </location>
</feature>
<dbReference type="AlphaFoldDB" id="B0VUN0"/>
<dbReference type="KEGG" id="abm:ABSDF2793"/>
<feature type="transmembrane region" description="Helical" evidence="1">
    <location>
        <begin position="56"/>
        <end position="73"/>
    </location>
</feature>
<keyword evidence="1" id="KW-0812">Transmembrane</keyword>
<organism evidence="2 3">
    <name type="scientific">Acinetobacter baumannii (strain SDF)</name>
    <dbReference type="NCBI Taxonomy" id="509170"/>
    <lineage>
        <taxon>Bacteria</taxon>
        <taxon>Pseudomonadati</taxon>
        <taxon>Pseudomonadota</taxon>
        <taxon>Gammaproteobacteria</taxon>
        <taxon>Moraxellales</taxon>
        <taxon>Moraxellaceae</taxon>
        <taxon>Acinetobacter</taxon>
        <taxon>Acinetobacter calcoaceticus/baumannii complex</taxon>
    </lineage>
</organism>
<dbReference type="Pfam" id="PF16931">
    <property type="entry name" value="Phage_holin_8"/>
    <property type="match status" value="1"/>
</dbReference>
<accession>B0VUN0</accession>
<evidence type="ECO:0000313" key="3">
    <source>
        <dbReference type="Proteomes" id="UP000001741"/>
    </source>
</evidence>
<keyword evidence="1" id="KW-1133">Transmembrane helix</keyword>
<protein>
    <submittedName>
        <fullName evidence="2">Phage-related membrane protein</fullName>
    </submittedName>
</protein>
<feature type="transmembrane region" description="Helical" evidence="1">
    <location>
        <begin position="20"/>
        <end position="44"/>
    </location>
</feature>
<reference evidence="2 3" key="1">
    <citation type="journal article" date="2008" name="PLoS ONE">
        <title>Comparative analysis of Acinetobacters: three genomes for three lifestyles.</title>
        <authorList>
            <person name="Vallenet D."/>
            <person name="Nordmann P."/>
            <person name="Barbe V."/>
            <person name="Poirel L."/>
            <person name="Mangenot S."/>
            <person name="Bataille E."/>
            <person name="Dossat C."/>
            <person name="Gas S."/>
            <person name="Kreimeyer A."/>
            <person name="Lenoble P."/>
            <person name="Oztas S."/>
            <person name="Poulain J."/>
            <person name="Segurens B."/>
            <person name="Robert C."/>
            <person name="Abergel C."/>
            <person name="Claverie J.M."/>
            <person name="Raoult D."/>
            <person name="Medigue C."/>
            <person name="Weissenbach J."/>
            <person name="Cruveiller S."/>
        </authorList>
    </citation>
    <scope>NUCLEOTIDE SEQUENCE [LARGE SCALE GENOMIC DNA]</scope>
    <source>
        <strain evidence="2 3">SDF</strain>
    </source>
</reference>
<evidence type="ECO:0000313" key="2">
    <source>
        <dbReference type="EMBL" id="CAP02092.1"/>
    </source>
</evidence>
<dbReference type="EMBL" id="CU468230">
    <property type="protein sequence ID" value="CAP02092.1"/>
    <property type="molecule type" value="Genomic_DNA"/>
</dbReference>
<sequence>MGLNMPEPTSTTAATTTSLAAVSLLPFINGNALLGAVLGAAFVAYLEKDLSAKQRIVFMLLCVGFGYLLGPEITSRTQYISSDATASMVAAIFAIYILIKLLDWVKNSTLAQLWKTFRGGGNS</sequence>
<dbReference type="InterPro" id="IPR032637">
    <property type="entry name" value="Phage_holin-like"/>
</dbReference>
<dbReference type="HOGENOM" id="CLU_136127_2_1_6"/>
<keyword evidence="1" id="KW-0472">Membrane</keyword>
<dbReference type="Proteomes" id="UP000001741">
    <property type="component" value="Chromosome"/>
</dbReference>
<proteinExistence type="predicted"/>
<dbReference type="BioCyc" id="ABAU509170:GCL9-2296-MONOMER"/>
<gene>
    <name evidence="2" type="ordered locus">ABSDF2793</name>
</gene>
<evidence type="ECO:0000256" key="1">
    <source>
        <dbReference type="SAM" id="Phobius"/>
    </source>
</evidence>